<sequence>MVCTLEFGLRDPCKLLERSILHNIERGNLKAVGLTLGIPNTLSMDLQLTKFDLEIEKVTRRNRKAKKDMVGNHEDRCNYGKDPLEGTLQEYFIPAIEATNNIYCPLSAGQFRGLPIEEPFTHLKKLMRFADTIRVYDVSIDTIRLRLFPFSLVDKVLKWLIALLDGVITTCDEHIHRFLLKYFPMTKYNKLKKDIMNFYQFEQESLGEA</sequence>
<gene>
    <name evidence="1" type="ORF">CR513_33608</name>
</gene>
<protein>
    <recommendedName>
        <fullName evidence="3">Retrotransposon gag domain-containing protein</fullName>
    </recommendedName>
</protein>
<feature type="non-terminal residue" evidence="1">
    <location>
        <position position="1"/>
    </location>
</feature>
<accession>A0A371G434</accession>
<evidence type="ECO:0000313" key="2">
    <source>
        <dbReference type="Proteomes" id="UP000257109"/>
    </source>
</evidence>
<evidence type="ECO:0000313" key="1">
    <source>
        <dbReference type="EMBL" id="RDX85231.1"/>
    </source>
</evidence>
<name>A0A371G434_MUCPR</name>
<organism evidence="1 2">
    <name type="scientific">Mucuna pruriens</name>
    <name type="common">Velvet bean</name>
    <name type="synonym">Dolichos pruriens</name>
    <dbReference type="NCBI Taxonomy" id="157652"/>
    <lineage>
        <taxon>Eukaryota</taxon>
        <taxon>Viridiplantae</taxon>
        <taxon>Streptophyta</taxon>
        <taxon>Embryophyta</taxon>
        <taxon>Tracheophyta</taxon>
        <taxon>Spermatophyta</taxon>
        <taxon>Magnoliopsida</taxon>
        <taxon>eudicotyledons</taxon>
        <taxon>Gunneridae</taxon>
        <taxon>Pentapetalae</taxon>
        <taxon>rosids</taxon>
        <taxon>fabids</taxon>
        <taxon>Fabales</taxon>
        <taxon>Fabaceae</taxon>
        <taxon>Papilionoideae</taxon>
        <taxon>50 kb inversion clade</taxon>
        <taxon>NPAAA clade</taxon>
        <taxon>indigoferoid/millettioid clade</taxon>
        <taxon>Phaseoleae</taxon>
        <taxon>Mucuna</taxon>
    </lineage>
</organism>
<proteinExistence type="predicted"/>
<keyword evidence="2" id="KW-1185">Reference proteome</keyword>
<dbReference type="EMBL" id="QJKJ01006843">
    <property type="protein sequence ID" value="RDX85231.1"/>
    <property type="molecule type" value="Genomic_DNA"/>
</dbReference>
<dbReference type="OrthoDB" id="1417698at2759"/>
<dbReference type="AlphaFoldDB" id="A0A371G434"/>
<dbReference type="Proteomes" id="UP000257109">
    <property type="component" value="Unassembled WGS sequence"/>
</dbReference>
<comment type="caution">
    <text evidence="1">The sequence shown here is derived from an EMBL/GenBank/DDBJ whole genome shotgun (WGS) entry which is preliminary data.</text>
</comment>
<reference evidence="1" key="1">
    <citation type="submission" date="2018-05" db="EMBL/GenBank/DDBJ databases">
        <title>Draft genome of Mucuna pruriens seed.</title>
        <authorList>
            <person name="Nnadi N.E."/>
            <person name="Vos R."/>
            <person name="Hasami M.H."/>
            <person name="Devisetty U.K."/>
            <person name="Aguiy J.C."/>
        </authorList>
    </citation>
    <scope>NUCLEOTIDE SEQUENCE [LARGE SCALE GENOMIC DNA]</scope>
    <source>
        <strain evidence="1">JCA_2017</strain>
    </source>
</reference>
<evidence type="ECO:0008006" key="3">
    <source>
        <dbReference type="Google" id="ProtNLM"/>
    </source>
</evidence>